<evidence type="ECO:0000313" key="2">
    <source>
        <dbReference type="EMBL" id="KAK0454840.1"/>
    </source>
</evidence>
<comment type="caution">
    <text evidence="2">The sequence shown here is derived from an EMBL/GenBank/DDBJ whole genome shotgun (WGS) entry which is preliminary data.</text>
</comment>
<dbReference type="Proteomes" id="UP001175226">
    <property type="component" value="Unassembled WGS sequence"/>
</dbReference>
<keyword evidence="1" id="KW-1133">Transmembrane helix</keyword>
<name>A0AA39K5E9_9AGAR</name>
<accession>A0AA39K5E9</accession>
<keyword evidence="1" id="KW-0472">Membrane</keyword>
<proteinExistence type="predicted"/>
<evidence type="ECO:0000256" key="1">
    <source>
        <dbReference type="SAM" id="Phobius"/>
    </source>
</evidence>
<dbReference type="AlphaFoldDB" id="A0AA39K5E9"/>
<gene>
    <name evidence="2" type="ORF">EV421DRAFT_452973</name>
</gene>
<feature type="transmembrane region" description="Helical" evidence="1">
    <location>
        <begin position="139"/>
        <end position="156"/>
    </location>
</feature>
<reference evidence="2" key="1">
    <citation type="submission" date="2023-06" db="EMBL/GenBank/DDBJ databases">
        <authorList>
            <consortium name="Lawrence Berkeley National Laboratory"/>
            <person name="Ahrendt S."/>
            <person name="Sahu N."/>
            <person name="Indic B."/>
            <person name="Wong-Bajracharya J."/>
            <person name="Merenyi Z."/>
            <person name="Ke H.-M."/>
            <person name="Monk M."/>
            <person name="Kocsube S."/>
            <person name="Drula E."/>
            <person name="Lipzen A."/>
            <person name="Balint B."/>
            <person name="Henrissat B."/>
            <person name="Andreopoulos B."/>
            <person name="Martin F.M."/>
            <person name="Harder C.B."/>
            <person name="Rigling D."/>
            <person name="Ford K.L."/>
            <person name="Foster G.D."/>
            <person name="Pangilinan J."/>
            <person name="Papanicolaou A."/>
            <person name="Barry K."/>
            <person name="LaButti K."/>
            <person name="Viragh M."/>
            <person name="Koriabine M."/>
            <person name="Yan M."/>
            <person name="Riley R."/>
            <person name="Champramary S."/>
            <person name="Plett K.L."/>
            <person name="Tsai I.J."/>
            <person name="Slot J."/>
            <person name="Sipos G."/>
            <person name="Plett J."/>
            <person name="Nagy L.G."/>
            <person name="Grigoriev I.V."/>
        </authorList>
    </citation>
    <scope>NUCLEOTIDE SEQUENCE</scope>
    <source>
        <strain evidence="2">FPL87.14</strain>
    </source>
</reference>
<evidence type="ECO:0000313" key="3">
    <source>
        <dbReference type="Proteomes" id="UP001175226"/>
    </source>
</evidence>
<protein>
    <submittedName>
        <fullName evidence="2">Uncharacterized protein</fullName>
    </submittedName>
</protein>
<dbReference type="EMBL" id="JAUEPT010000002">
    <property type="protein sequence ID" value="KAK0454840.1"/>
    <property type="molecule type" value="Genomic_DNA"/>
</dbReference>
<sequence length="158" mass="18136">MYRLEPSVKDLPVNRKGIESTYLFSVRTGLDVTTSTSTNHRRSLWTSPPAYSTWRCPFRLYSTHLSSSFQTLWTTGPVPLELHRVHWSRRRAVLLPCTIEKTLGHGEAWHMSFLTKNEASIGEATLVERPGSFENKRRRLFTVCLALMGFLSLVTLPR</sequence>
<organism evidence="2 3">
    <name type="scientific">Armillaria borealis</name>
    <dbReference type="NCBI Taxonomy" id="47425"/>
    <lineage>
        <taxon>Eukaryota</taxon>
        <taxon>Fungi</taxon>
        <taxon>Dikarya</taxon>
        <taxon>Basidiomycota</taxon>
        <taxon>Agaricomycotina</taxon>
        <taxon>Agaricomycetes</taxon>
        <taxon>Agaricomycetidae</taxon>
        <taxon>Agaricales</taxon>
        <taxon>Marasmiineae</taxon>
        <taxon>Physalacriaceae</taxon>
        <taxon>Armillaria</taxon>
    </lineage>
</organism>
<keyword evidence="1" id="KW-0812">Transmembrane</keyword>
<keyword evidence="3" id="KW-1185">Reference proteome</keyword>